<dbReference type="InterPro" id="IPR000868">
    <property type="entry name" value="Isochorismatase-like_dom"/>
</dbReference>
<dbReference type="InterPro" id="IPR050993">
    <property type="entry name" value="Isochorismatase_domain"/>
</dbReference>
<dbReference type="Proteomes" id="UP000276223">
    <property type="component" value="Unassembled WGS sequence"/>
</dbReference>
<proteinExistence type="predicted"/>
<protein>
    <submittedName>
        <fullName evidence="2">Nicotinamidase-related amidase</fullName>
    </submittedName>
</protein>
<keyword evidence="3" id="KW-1185">Reference proteome</keyword>
<evidence type="ECO:0000313" key="3">
    <source>
        <dbReference type="Proteomes" id="UP000276223"/>
    </source>
</evidence>
<gene>
    <name evidence="2" type="ORF">EDC27_1858</name>
</gene>
<organism evidence="2 3">
    <name type="scientific">Desulfosoma caldarium</name>
    <dbReference type="NCBI Taxonomy" id="610254"/>
    <lineage>
        <taxon>Bacteria</taxon>
        <taxon>Pseudomonadati</taxon>
        <taxon>Thermodesulfobacteriota</taxon>
        <taxon>Syntrophobacteria</taxon>
        <taxon>Syntrophobacterales</taxon>
        <taxon>Syntrophobacteraceae</taxon>
        <taxon>Desulfosoma</taxon>
    </lineage>
</organism>
<dbReference type="RefSeq" id="WP_123290336.1">
    <property type="nucleotide sequence ID" value="NZ_RJVA01000012.1"/>
</dbReference>
<dbReference type="OrthoDB" id="9796958at2"/>
<evidence type="ECO:0000313" key="2">
    <source>
        <dbReference type="EMBL" id="ROQ92170.1"/>
    </source>
</evidence>
<dbReference type="EMBL" id="RJVA01000012">
    <property type="protein sequence ID" value="ROQ92170.1"/>
    <property type="molecule type" value="Genomic_DNA"/>
</dbReference>
<name>A0A3N1UTW5_9BACT</name>
<dbReference type="Gene3D" id="3.40.50.850">
    <property type="entry name" value="Isochorismatase-like"/>
    <property type="match status" value="1"/>
</dbReference>
<dbReference type="Pfam" id="PF00857">
    <property type="entry name" value="Isochorismatase"/>
    <property type="match status" value="1"/>
</dbReference>
<dbReference type="PANTHER" id="PTHR14119:SF3">
    <property type="entry name" value="ISOCHORISMATASE DOMAIN-CONTAINING PROTEIN 2"/>
    <property type="match status" value="1"/>
</dbReference>
<reference evidence="2 3" key="1">
    <citation type="submission" date="2018-11" db="EMBL/GenBank/DDBJ databases">
        <title>Genomic Encyclopedia of Type Strains, Phase IV (KMG-IV): sequencing the most valuable type-strain genomes for metagenomic binning, comparative biology and taxonomic classification.</title>
        <authorList>
            <person name="Goeker M."/>
        </authorList>
    </citation>
    <scope>NUCLEOTIDE SEQUENCE [LARGE SCALE GENOMIC DNA]</scope>
    <source>
        <strain evidence="2 3">DSM 22027</strain>
    </source>
</reference>
<feature type="domain" description="Isochorismatase-like" evidence="1">
    <location>
        <begin position="16"/>
        <end position="164"/>
    </location>
</feature>
<dbReference type="InterPro" id="IPR036380">
    <property type="entry name" value="Isochorismatase-like_sf"/>
</dbReference>
<comment type="caution">
    <text evidence="2">The sequence shown here is derived from an EMBL/GenBank/DDBJ whole genome shotgun (WGS) entry which is preliminary data.</text>
</comment>
<dbReference type="PANTHER" id="PTHR14119">
    <property type="entry name" value="HYDROLASE"/>
    <property type="match status" value="1"/>
</dbReference>
<accession>A0A3N1UTW5</accession>
<evidence type="ECO:0000259" key="1">
    <source>
        <dbReference type="Pfam" id="PF00857"/>
    </source>
</evidence>
<dbReference type="AlphaFoldDB" id="A0A3N1UTW5"/>
<dbReference type="SUPFAM" id="SSF52499">
    <property type="entry name" value="Isochorismatase-like hydrolases"/>
    <property type="match status" value="1"/>
</dbReference>
<sequence>MSENIHARFVRPEESLLFLVDLQKVMLDLCVHKDEVVRHVMALLDMAAVLHVPVLFSQHNAEKLGPFLPELTAKVADPVILDKVEFSCFENDAIARAVSASGRNTLILAGIETHVCIFHTGAHAVRLGYTVHVVSDAVTSRSEHNRSIGLQRLDRAGAVITSTEMVTFEWLNRAGTPQFRQALPILKKF</sequence>